<dbReference type="EMBL" id="KE384750">
    <property type="protein sequence ID" value="KJK75268.1"/>
    <property type="molecule type" value="Genomic_DNA"/>
</dbReference>
<evidence type="ECO:0000259" key="1">
    <source>
        <dbReference type="Pfam" id="PF00149"/>
    </source>
</evidence>
<protein>
    <recommendedName>
        <fullName evidence="1">Calcineurin-like phosphoesterase domain-containing protein</fullName>
    </recommendedName>
</protein>
<dbReference type="PANTHER" id="PTHR37844">
    <property type="entry name" value="SER/THR PROTEIN PHOSPHATASE SUPERFAMILY (AFU_ORTHOLOGUE AFUA_1G14840)"/>
    <property type="match status" value="1"/>
</dbReference>
<dbReference type="SUPFAM" id="SSF56300">
    <property type="entry name" value="Metallo-dependent phosphatases"/>
    <property type="match status" value="1"/>
</dbReference>
<reference evidence="3" key="1">
    <citation type="journal article" date="2014" name="BMC Genomics">
        <title>The genome sequence of the biocontrol fungus Metarhizium anisopliae and comparative genomics of Metarhizium species.</title>
        <authorList>
            <person name="Pattemore J.A."/>
            <person name="Hane J.K."/>
            <person name="Williams A.H."/>
            <person name="Wilson B.A."/>
            <person name="Stodart B.J."/>
            <person name="Ash G.J."/>
        </authorList>
    </citation>
    <scope>NUCLEOTIDE SEQUENCE [LARGE SCALE GENOMIC DNA]</scope>
    <source>
        <strain evidence="3">BRIP 53293</strain>
    </source>
</reference>
<proteinExistence type="predicted"/>
<dbReference type="GO" id="GO:0016787">
    <property type="term" value="F:hydrolase activity"/>
    <property type="evidence" value="ECO:0007669"/>
    <property type="project" value="InterPro"/>
</dbReference>
<feature type="domain" description="Calcineurin-like phosphoesterase" evidence="1">
    <location>
        <begin position="101"/>
        <end position="291"/>
    </location>
</feature>
<dbReference type="PANTHER" id="PTHR37844:SF2">
    <property type="entry name" value="SER_THR PROTEIN PHOSPHATASE SUPERFAMILY (AFU_ORTHOLOGUE AFUA_1G14840)"/>
    <property type="match status" value="1"/>
</dbReference>
<dbReference type="InterPro" id="IPR004843">
    <property type="entry name" value="Calcineurin-like_PHP"/>
</dbReference>
<dbReference type="OrthoDB" id="550558at2759"/>
<dbReference type="Proteomes" id="UP000054544">
    <property type="component" value="Unassembled WGS sequence"/>
</dbReference>
<gene>
    <name evidence="2" type="ORF">H634G_09286</name>
</gene>
<evidence type="ECO:0000313" key="3">
    <source>
        <dbReference type="Proteomes" id="UP000054544"/>
    </source>
</evidence>
<sequence>MEKVAGLMKIAPDRTSSGHVVAVANGSKEQVRKQDNPRLGAPLDRVQAGTQMIKDLDLLNTKLTDHSQISFKDGLRAIPLVDLSIASATRHVISLIRPHLLGDIGRLIDYDGYLKFLEAQVSRYQNIFLVLGNHEFYGLDYHAGLKEARRLVEEPSLADAVILLDKTRWDDPNSALTIIGCTLWSAIPMKTSALIESKINDFKKIDGWTAQTNNEVHARETAWLREQVAQAAKEQGAKRQLLIATHHAPCVEGTSAPRDTNNPWTPAFATDLLDQEGWAGIHTWAFGHTHYSTELVRNGVRLVANQRGYVLPGSTTQKLSGKSHKFDPGMTIEL</sequence>
<organism evidence="2 3">
    <name type="scientific">Metarhizium anisopliae BRIP 53293</name>
    <dbReference type="NCBI Taxonomy" id="1291518"/>
    <lineage>
        <taxon>Eukaryota</taxon>
        <taxon>Fungi</taxon>
        <taxon>Dikarya</taxon>
        <taxon>Ascomycota</taxon>
        <taxon>Pezizomycotina</taxon>
        <taxon>Sordariomycetes</taxon>
        <taxon>Hypocreomycetidae</taxon>
        <taxon>Hypocreales</taxon>
        <taxon>Clavicipitaceae</taxon>
        <taxon>Metarhizium</taxon>
    </lineage>
</organism>
<dbReference type="Pfam" id="PF00149">
    <property type="entry name" value="Metallophos"/>
    <property type="match status" value="1"/>
</dbReference>
<keyword evidence="3" id="KW-1185">Reference proteome</keyword>
<name>A0A0D9NNC4_METAN</name>
<dbReference type="Gene3D" id="3.60.21.10">
    <property type="match status" value="1"/>
</dbReference>
<dbReference type="AlphaFoldDB" id="A0A0D9NNC4"/>
<accession>A0A0D9NNC4</accession>
<dbReference type="InterPro" id="IPR029052">
    <property type="entry name" value="Metallo-depent_PP-like"/>
</dbReference>
<evidence type="ECO:0000313" key="2">
    <source>
        <dbReference type="EMBL" id="KJK75268.1"/>
    </source>
</evidence>